<sequence length="82" mass="9080">MTSVQGHGRFMLIPLRIDLWLGYTRLSYAEDIGPPGVCQGAGLVFLVNDVTTVHATTNSGWGVWQCCSLPWRNNGDKCQDVR</sequence>
<accession>A0A2M4CB84</accession>
<evidence type="ECO:0000256" key="1">
    <source>
        <dbReference type="SAM" id="SignalP"/>
    </source>
</evidence>
<reference evidence="2" key="1">
    <citation type="submission" date="2018-01" db="EMBL/GenBank/DDBJ databases">
        <title>An insight into the sialome of Amazonian anophelines.</title>
        <authorList>
            <person name="Ribeiro J.M."/>
            <person name="Scarpassa V."/>
            <person name="Calvo E."/>
        </authorList>
    </citation>
    <scope>NUCLEOTIDE SEQUENCE</scope>
    <source>
        <tissue evidence="2">Salivary glands</tissue>
    </source>
</reference>
<proteinExistence type="predicted"/>
<protein>
    <submittedName>
        <fullName evidence="2">Putative secreted protein</fullName>
    </submittedName>
</protein>
<evidence type="ECO:0000313" key="2">
    <source>
        <dbReference type="EMBL" id="MBW62574.1"/>
    </source>
</evidence>
<dbReference type="AlphaFoldDB" id="A0A2M4CB84"/>
<name>A0A2M4CB84_9DIPT</name>
<organism evidence="2">
    <name type="scientific">Anopheles marajoara</name>
    <dbReference type="NCBI Taxonomy" id="58244"/>
    <lineage>
        <taxon>Eukaryota</taxon>
        <taxon>Metazoa</taxon>
        <taxon>Ecdysozoa</taxon>
        <taxon>Arthropoda</taxon>
        <taxon>Hexapoda</taxon>
        <taxon>Insecta</taxon>
        <taxon>Pterygota</taxon>
        <taxon>Neoptera</taxon>
        <taxon>Endopterygota</taxon>
        <taxon>Diptera</taxon>
        <taxon>Nematocera</taxon>
        <taxon>Culicoidea</taxon>
        <taxon>Culicidae</taxon>
        <taxon>Anophelinae</taxon>
        <taxon>Anopheles</taxon>
    </lineage>
</organism>
<feature type="chain" id="PRO_5014844039" evidence="1">
    <location>
        <begin position="30"/>
        <end position="82"/>
    </location>
</feature>
<keyword evidence="1" id="KW-0732">Signal</keyword>
<feature type="signal peptide" evidence="1">
    <location>
        <begin position="1"/>
        <end position="29"/>
    </location>
</feature>
<dbReference type="EMBL" id="GGFJ01013433">
    <property type="protein sequence ID" value="MBW62574.1"/>
    <property type="molecule type" value="Transcribed_RNA"/>
</dbReference>